<dbReference type="InterPro" id="IPR050109">
    <property type="entry name" value="HTH-type_TetR-like_transc_reg"/>
</dbReference>
<dbReference type="PROSITE" id="PS50977">
    <property type="entry name" value="HTH_TETR_2"/>
    <property type="match status" value="1"/>
</dbReference>
<gene>
    <name evidence="6" type="ORF">H9786_00665</name>
</gene>
<name>A0A9D2RM92_9MICO</name>
<evidence type="ECO:0000256" key="1">
    <source>
        <dbReference type="ARBA" id="ARBA00023015"/>
    </source>
</evidence>
<evidence type="ECO:0000313" key="7">
    <source>
        <dbReference type="Proteomes" id="UP000823823"/>
    </source>
</evidence>
<evidence type="ECO:0000256" key="3">
    <source>
        <dbReference type="ARBA" id="ARBA00023163"/>
    </source>
</evidence>
<reference evidence="6" key="2">
    <citation type="submission" date="2021-04" db="EMBL/GenBank/DDBJ databases">
        <authorList>
            <person name="Gilroy R."/>
        </authorList>
    </citation>
    <scope>NUCLEOTIDE SEQUENCE</scope>
    <source>
        <strain evidence="6">ChiHjej13B12-24818</strain>
    </source>
</reference>
<dbReference type="AlphaFoldDB" id="A0A9D2RM92"/>
<dbReference type="InterPro" id="IPR009057">
    <property type="entry name" value="Homeodomain-like_sf"/>
</dbReference>
<keyword evidence="2 4" id="KW-0238">DNA-binding</keyword>
<proteinExistence type="predicted"/>
<evidence type="ECO:0000256" key="4">
    <source>
        <dbReference type="PROSITE-ProRule" id="PRU00335"/>
    </source>
</evidence>
<evidence type="ECO:0000256" key="2">
    <source>
        <dbReference type="ARBA" id="ARBA00023125"/>
    </source>
</evidence>
<dbReference type="Proteomes" id="UP000823823">
    <property type="component" value="Unassembled WGS sequence"/>
</dbReference>
<dbReference type="GO" id="GO:0003700">
    <property type="term" value="F:DNA-binding transcription factor activity"/>
    <property type="evidence" value="ECO:0007669"/>
    <property type="project" value="TreeGrafter"/>
</dbReference>
<evidence type="ECO:0000313" key="6">
    <source>
        <dbReference type="EMBL" id="HJB09034.1"/>
    </source>
</evidence>
<dbReference type="PANTHER" id="PTHR30055">
    <property type="entry name" value="HTH-TYPE TRANSCRIPTIONAL REGULATOR RUTR"/>
    <property type="match status" value="1"/>
</dbReference>
<feature type="DNA-binding region" description="H-T-H motif" evidence="4">
    <location>
        <begin position="30"/>
        <end position="49"/>
    </location>
</feature>
<dbReference type="EMBL" id="DWZH01000007">
    <property type="protein sequence ID" value="HJB09034.1"/>
    <property type="molecule type" value="Genomic_DNA"/>
</dbReference>
<dbReference type="Gene3D" id="1.10.357.10">
    <property type="entry name" value="Tetracycline Repressor, domain 2"/>
    <property type="match status" value="1"/>
</dbReference>
<dbReference type="SUPFAM" id="SSF46689">
    <property type="entry name" value="Homeodomain-like"/>
    <property type="match status" value="1"/>
</dbReference>
<evidence type="ECO:0000259" key="5">
    <source>
        <dbReference type="PROSITE" id="PS50977"/>
    </source>
</evidence>
<feature type="domain" description="HTH tetR-type" evidence="5">
    <location>
        <begin position="9"/>
        <end position="67"/>
    </location>
</feature>
<comment type="caution">
    <text evidence="6">The sequence shown here is derived from an EMBL/GenBank/DDBJ whole genome shotgun (WGS) entry which is preliminary data.</text>
</comment>
<organism evidence="6 7">
    <name type="scientific">Candidatus Brachybacterium merdavium</name>
    <dbReference type="NCBI Taxonomy" id="2838513"/>
    <lineage>
        <taxon>Bacteria</taxon>
        <taxon>Bacillati</taxon>
        <taxon>Actinomycetota</taxon>
        <taxon>Actinomycetes</taxon>
        <taxon>Micrococcales</taxon>
        <taxon>Dermabacteraceae</taxon>
        <taxon>Brachybacterium</taxon>
    </lineage>
</organism>
<reference evidence="6" key="1">
    <citation type="journal article" date="2021" name="PeerJ">
        <title>Extensive microbial diversity within the chicken gut microbiome revealed by metagenomics and culture.</title>
        <authorList>
            <person name="Gilroy R."/>
            <person name="Ravi A."/>
            <person name="Getino M."/>
            <person name="Pursley I."/>
            <person name="Horton D.L."/>
            <person name="Alikhan N.F."/>
            <person name="Baker D."/>
            <person name="Gharbi K."/>
            <person name="Hall N."/>
            <person name="Watson M."/>
            <person name="Adriaenssens E.M."/>
            <person name="Foster-Nyarko E."/>
            <person name="Jarju S."/>
            <person name="Secka A."/>
            <person name="Antonio M."/>
            <person name="Oren A."/>
            <person name="Chaudhuri R.R."/>
            <person name="La Ragione R."/>
            <person name="Hildebrand F."/>
            <person name="Pallen M.J."/>
        </authorList>
    </citation>
    <scope>NUCLEOTIDE SEQUENCE</scope>
    <source>
        <strain evidence="6">ChiHjej13B12-24818</strain>
    </source>
</reference>
<protein>
    <submittedName>
        <fullName evidence="6">TetR/AcrR family transcriptional regulator</fullName>
    </submittedName>
</protein>
<dbReference type="InterPro" id="IPR001647">
    <property type="entry name" value="HTH_TetR"/>
</dbReference>
<dbReference type="Pfam" id="PF00440">
    <property type="entry name" value="TetR_N"/>
    <property type="match status" value="1"/>
</dbReference>
<dbReference type="PANTHER" id="PTHR30055:SF234">
    <property type="entry name" value="HTH-TYPE TRANSCRIPTIONAL REGULATOR BETI"/>
    <property type="match status" value="1"/>
</dbReference>
<keyword evidence="3" id="KW-0804">Transcription</keyword>
<dbReference type="GO" id="GO:0000976">
    <property type="term" value="F:transcription cis-regulatory region binding"/>
    <property type="evidence" value="ECO:0007669"/>
    <property type="project" value="TreeGrafter"/>
</dbReference>
<accession>A0A9D2RM92</accession>
<keyword evidence="1" id="KW-0805">Transcription regulation</keyword>
<sequence>MSELSPTASRTHRSILTAAISLMAARPEAPMTDIAEAAGVSRSTLHRYFPDRTALRDAMDELAQSAWIDAVRSARLEEGSGLEAFRRLCAELLGRLDVLAWWMVRPDSWEDDEEPTAEDVAIINALARGREDGSIDPAIRSDWLQNMMWAVLYAVQFAPAVADLNAFEAREQGMRTLMKAAASDPSRI</sequence>